<protein>
    <submittedName>
        <fullName evidence="1">Uncharacterized protein</fullName>
    </submittedName>
</protein>
<dbReference type="EMBL" id="ATBE01000170">
    <property type="protein sequence ID" value="EQC95481.1"/>
    <property type="molecule type" value="Genomic_DNA"/>
</dbReference>
<accession>T0VHN4</accession>
<reference evidence="1 2" key="1">
    <citation type="journal article" date="2013" name="ISME J.">
        <title>Multifactorial diversity sustains microbial community stability.</title>
        <authorList>
            <person name="Erkus O."/>
            <person name="de Jager V.C."/>
            <person name="Spus M."/>
            <person name="van Alen-Boerrigter I.J."/>
            <person name="van Rijswijck I.M."/>
            <person name="Hazelwood L."/>
            <person name="Janssen P.W."/>
            <person name="van Hijum S.A."/>
            <person name="Kleerebezem M."/>
            <person name="Smid E.J."/>
        </authorList>
    </citation>
    <scope>NUCLEOTIDE SEQUENCE [LARGE SCALE GENOMIC DNA]</scope>
    <source>
        <strain evidence="1 2">TIFN3</strain>
    </source>
</reference>
<gene>
    <name evidence="1" type="ORF">LLT3_06620</name>
</gene>
<evidence type="ECO:0000313" key="1">
    <source>
        <dbReference type="EMBL" id="EQC95481.1"/>
    </source>
</evidence>
<evidence type="ECO:0000313" key="2">
    <source>
        <dbReference type="Proteomes" id="UP000015664"/>
    </source>
</evidence>
<dbReference type="Proteomes" id="UP000015664">
    <property type="component" value="Unassembled WGS sequence"/>
</dbReference>
<proteinExistence type="predicted"/>
<comment type="caution">
    <text evidence="1">The sequence shown here is derived from an EMBL/GenBank/DDBJ whole genome shotgun (WGS) entry which is preliminary data.</text>
</comment>
<dbReference type="AlphaFoldDB" id="T0VHN4"/>
<sequence length="31" mass="3730">MQSLTVFHKCKFVLAHQKFILDEDLKKQEKP</sequence>
<organism evidence="1 2">
    <name type="scientific">Lactococcus cremoris subsp. cremoris TIFN3</name>
    <dbReference type="NCBI Taxonomy" id="1234873"/>
    <lineage>
        <taxon>Bacteria</taxon>
        <taxon>Bacillati</taxon>
        <taxon>Bacillota</taxon>
        <taxon>Bacilli</taxon>
        <taxon>Lactobacillales</taxon>
        <taxon>Streptococcaceae</taxon>
        <taxon>Lactococcus</taxon>
        <taxon>Lactococcus cremoris subsp. cremoris</taxon>
    </lineage>
</organism>
<name>T0VHN4_LACLC</name>